<evidence type="ECO:0000256" key="1">
    <source>
        <dbReference type="SAM" id="MobiDB-lite"/>
    </source>
</evidence>
<sequence>MTPSRHKGDQTRAKDPERDPKRGAPQGRWRRNNRLTLPSEWTRGENWRSPSSPCSNPRGQQQRAHRPHRDPLSRSRSGYGHRGSPRAHHPSQDPTGPEDPSPTRPSRHQSPTGIPDPSPAPHQAPNQPQPSPLPDGLPLLQTPTPNGK</sequence>
<feature type="compositionally biased region" description="Basic and acidic residues" evidence="1">
    <location>
        <begin position="1"/>
        <end position="22"/>
    </location>
</feature>
<dbReference type="KEGG" id="alim:106510795"/>
<feature type="compositionally biased region" description="Pro residues" evidence="1">
    <location>
        <begin position="114"/>
        <end position="135"/>
    </location>
</feature>
<dbReference type="RefSeq" id="XP_013854971.1">
    <property type="nucleotide sequence ID" value="XM_013999517.1"/>
</dbReference>
<keyword evidence="2" id="KW-1185">Reference proteome</keyword>
<proteinExistence type="predicted"/>
<feature type="region of interest" description="Disordered" evidence="1">
    <location>
        <begin position="1"/>
        <end position="148"/>
    </location>
</feature>
<dbReference type="Proteomes" id="UP000192220">
    <property type="component" value="Unplaced"/>
</dbReference>
<name>A0A2I4AHM6_AUSLI</name>
<dbReference type="AlphaFoldDB" id="A0A2I4AHM6"/>
<dbReference type="GeneID" id="106510795"/>
<evidence type="ECO:0000313" key="3">
    <source>
        <dbReference type="RefSeq" id="XP_013854971.1"/>
    </source>
</evidence>
<feature type="compositionally biased region" description="Polar residues" evidence="1">
    <location>
        <begin position="48"/>
        <end position="62"/>
    </location>
</feature>
<accession>A0A2I4AHM6</accession>
<organism evidence="2 3">
    <name type="scientific">Austrofundulus limnaeus</name>
    <name type="common">Annual killifish</name>
    <dbReference type="NCBI Taxonomy" id="52670"/>
    <lineage>
        <taxon>Eukaryota</taxon>
        <taxon>Metazoa</taxon>
        <taxon>Chordata</taxon>
        <taxon>Craniata</taxon>
        <taxon>Vertebrata</taxon>
        <taxon>Euteleostomi</taxon>
        <taxon>Actinopterygii</taxon>
        <taxon>Neopterygii</taxon>
        <taxon>Teleostei</taxon>
        <taxon>Neoteleostei</taxon>
        <taxon>Acanthomorphata</taxon>
        <taxon>Ovalentaria</taxon>
        <taxon>Atherinomorphae</taxon>
        <taxon>Cyprinodontiformes</taxon>
        <taxon>Rivulidae</taxon>
        <taxon>Austrofundulus</taxon>
    </lineage>
</organism>
<reference evidence="3" key="1">
    <citation type="submission" date="2025-08" db="UniProtKB">
        <authorList>
            <consortium name="RefSeq"/>
        </authorList>
    </citation>
    <scope>IDENTIFICATION</scope>
</reference>
<dbReference type="InParanoid" id="A0A2I4AHM6"/>
<evidence type="ECO:0000313" key="2">
    <source>
        <dbReference type="Proteomes" id="UP000192220"/>
    </source>
</evidence>
<gene>
    <name evidence="3" type="primary">LOC106510795</name>
</gene>
<protein>
    <submittedName>
        <fullName evidence="3">Basic salivary proline-rich protein 1</fullName>
    </submittedName>
</protein>